<evidence type="ECO:0000256" key="3">
    <source>
        <dbReference type="ARBA" id="ARBA00022692"/>
    </source>
</evidence>
<feature type="transmembrane region" description="Helical" evidence="10">
    <location>
        <begin position="332"/>
        <end position="350"/>
    </location>
</feature>
<dbReference type="Proteomes" id="UP000008809">
    <property type="component" value="Chromosome"/>
</dbReference>
<evidence type="ECO:0000256" key="5">
    <source>
        <dbReference type="ARBA" id="ARBA00022984"/>
    </source>
</evidence>
<reference evidence="12 13" key="1">
    <citation type="submission" date="2006-01" db="EMBL/GenBank/DDBJ databases">
        <title>Complete sequence of Rhodopseudomonas palustris HaA2.</title>
        <authorList>
            <consortium name="US DOE Joint Genome Institute"/>
            <person name="Copeland A."/>
            <person name="Lucas S."/>
            <person name="Lapidus A."/>
            <person name="Barry K."/>
            <person name="Detter J.C."/>
            <person name="Glavina T."/>
            <person name="Hammon N."/>
            <person name="Israni S."/>
            <person name="Pitluck S."/>
            <person name="Chain P."/>
            <person name="Malfatti S."/>
            <person name="Shin M."/>
            <person name="Vergez L."/>
            <person name="Schmutz J."/>
            <person name="Larimer F."/>
            <person name="Land M."/>
            <person name="Hauser L."/>
            <person name="Pelletier D.A."/>
            <person name="Kyrpides N."/>
            <person name="Anderson I."/>
            <person name="Oda Y."/>
            <person name="Harwood C.S."/>
            <person name="Richardson P."/>
        </authorList>
    </citation>
    <scope>NUCLEOTIDE SEQUENCE [LARGE SCALE GENOMIC DNA]</scope>
    <source>
        <strain evidence="12 13">HaA2</strain>
    </source>
</reference>
<keyword evidence="13" id="KW-1185">Reference proteome</keyword>
<protein>
    <recommendedName>
        <fullName evidence="10">Probable lipid II flippase MurJ</fullName>
    </recommendedName>
</protein>
<feature type="transmembrane region" description="Helical" evidence="10">
    <location>
        <begin position="157"/>
        <end position="176"/>
    </location>
</feature>
<evidence type="ECO:0000256" key="6">
    <source>
        <dbReference type="ARBA" id="ARBA00022989"/>
    </source>
</evidence>
<keyword evidence="7 10" id="KW-0472">Membrane</keyword>
<evidence type="ECO:0000256" key="1">
    <source>
        <dbReference type="ARBA" id="ARBA00004651"/>
    </source>
</evidence>
<dbReference type="GO" id="GO:0015648">
    <property type="term" value="F:lipid-linked peptidoglycan transporter activity"/>
    <property type="evidence" value="ECO:0007669"/>
    <property type="project" value="UniProtKB-UniRule"/>
</dbReference>
<feature type="transmembrane region" description="Helical" evidence="10">
    <location>
        <begin position="503"/>
        <end position="523"/>
    </location>
</feature>
<dbReference type="STRING" id="316058.RPB_1610"/>
<comment type="similarity">
    <text evidence="9 10 11">Belongs to the MurJ/MviN family.</text>
</comment>
<feature type="transmembrane region" description="Helical" evidence="10">
    <location>
        <begin position="405"/>
        <end position="424"/>
    </location>
</feature>
<dbReference type="CDD" id="cd13123">
    <property type="entry name" value="MATE_MurJ_like"/>
    <property type="match status" value="1"/>
</dbReference>
<feature type="transmembrane region" description="Helical" evidence="10">
    <location>
        <begin position="210"/>
        <end position="232"/>
    </location>
</feature>
<comment type="function">
    <text evidence="8 10 11">Involved in peptidoglycan biosynthesis. Transports lipid-linked peptidoglycan precursors from the inner to the outer leaflet of the cytoplasmic membrane.</text>
</comment>
<dbReference type="PRINTS" id="PR01806">
    <property type="entry name" value="VIRFACTRMVIN"/>
</dbReference>
<evidence type="ECO:0000256" key="9">
    <source>
        <dbReference type="ARBA" id="ARBA00061532"/>
    </source>
</evidence>
<dbReference type="PIRSF" id="PIRSF002869">
    <property type="entry name" value="MviN"/>
    <property type="match status" value="1"/>
</dbReference>
<dbReference type="KEGG" id="rpb:RPB_1610"/>
<dbReference type="GO" id="GO:0034204">
    <property type="term" value="P:lipid translocation"/>
    <property type="evidence" value="ECO:0007669"/>
    <property type="project" value="TreeGrafter"/>
</dbReference>
<dbReference type="GO" id="GO:0071555">
    <property type="term" value="P:cell wall organization"/>
    <property type="evidence" value="ECO:0007669"/>
    <property type="project" value="UniProtKB-UniRule"/>
</dbReference>
<feature type="transmembrane region" description="Helical" evidence="10">
    <location>
        <begin position="49"/>
        <end position="68"/>
    </location>
</feature>
<comment type="subcellular location">
    <subcellularLocation>
        <location evidence="10">Cell inner membrane</location>
        <topology evidence="10">Multi-pass membrane protein</topology>
    </subcellularLocation>
    <subcellularLocation>
        <location evidence="1">Cell membrane</location>
        <topology evidence="1">Multi-pass membrane protein</topology>
    </subcellularLocation>
</comment>
<dbReference type="Pfam" id="PF03023">
    <property type="entry name" value="MurJ"/>
    <property type="match status" value="1"/>
</dbReference>
<evidence type="ECO:0000313" key="13">
    <source>
        <dbReference type="Proteomes" id="UP000008809"/>
    </source>
</evidence>
<keyword evidence="10" id="KW-0997">Cell inner membrane</keyword>
<keyword evidence="10 11" id="KW-0961">Cell wall biogenesis/degradation</keyword>
<keyword evidence="6 10" id="KW-1133">Transmembrane helix</keyword>
<dbReference type="NCBIfam" id="TIGR01695">
    <property type="entry name" value="murJ_mviN"/>
    <property type="match status" value="1"/>
</dbReference>
<dbReference type="GO" id="GO:0005886">
    <property type="term" value="C:plasma membrane"/>
    <property type="evidence" value="ECO:0007669"/>
    <property type="project" value="UniProtKB-SubCell"/>
</dbReference>
<evidence type="ECO:0000256" key="4">
    <source>
        <dbReference type="ARBA" id="ARBA00022960"/>
    </source>
</evidence>
<evidence type="ECO:0000313" key="12">
    <source>
        <dbReference type="EMBL" id="ABD06319.1"/>
    </source>
</evidence>
<dbReference type="PANTHER" id="PTHR47019:SF1">
    <property type="entry name" value="LIPID II FLIPPASE MURJ"/>
    <property type="match status" value="1"/>
</dbReference>
<accession>Q2IZP1</accession>
<feature type="transmembrane region" description="Helical" evidence="10">
    <location>
        <begin position="295"/>
        <end position="311"/>
    </location>
</feature>
<name>Q2IZP1_RHOP2</name>
<dbReference type="AlphaFoldDB" id="Q2IZP1"/>
<keyword evidence="4 10" id="KW-0133">Cell shape</keyword>
<dbReference type="eggNOG" id="COG0728">
    <property type="taxonomic scope" value="Bacteria"/>
</dbReference>
<dbReference type="HOGENOM" id="CLU_006797_5_0_5"/>
<keyword evidence="3 10" id="KW-0812">Transmembrane</keyword>
<feature type="transmembrane region" description="Helical" evidence="10">
    <location>
        <begin position="267"/>
        <end position="289"/>
    </location>
</feature>
<evidence type="ECO:0000256" key="10">
    <source>
        <dbReference type="HAMAP-Rule" id="MF_02078"/>
    </source>
</evidence>
<gene>
    <name evidence="10" type="primary">murJ</name>
    <name evidence="12" type="ordered locus">RPB_1610</name>
</gene>
<dbReference type="EMBL" id="CP000250">
    <property type="protein sequence ID" value="ABD06319.1"/>
    <property type="molecule type" value="Genomic_DNA"/>
</dbReference>
<dbReference type="InterPro" id="IPR004268">
    <property type="entry name" value="MurJ"/>
</dbReference>
<evidence type="ECO:0000256" key="11">
    <source>
        <dbReference type="PIRNR" id="PIRNR002869"/>
    </source>
</evidence>
<dbReference type="InterPro" id="IPR051050">
    <property type="entry name" value="Lipid_II_flippase_MurJ/MviN"/>
</dbReference>
<dbReference type="GO" id="GO:0009252">
    <property type="term" value="P:peptidoglycan biosynthetic process"/>
    <property type="evidence" value="ECO:0007669"/>
    <property type="project" value="UniProtKB-UniRule"/>
</dbReference>
<organism evidence="12 13">
    <name type="scientific">Rhodopseudomonas palustris (strain HaA2)</name>
    <dbReference type="NCBI Taxonomy" id="316058"/>
    <lineage>
        <taxon>Bacteria</taxon>
        <taxon>Pseudomonadati</taxon>
        <taxon>Pseudomonadota</taxon>
        <taxon>Alphaproteobacteria</taxon>
        <taxon>Hyphomicrobiales</taxon>
        <taxon>Nitrobacteraceae</taxon>
        <taxon>Rhodopseudomonas</taxon>
    </lineage>
</organism>
<dbReference type="HAMAP" id="MF_02078">
    <property type="entry name" value="MurJ_MviN"/>
    <property type="match status" value="1"/>
</dbReference>
<feature type="transmembrane region" description="Helical" evidence="10">
    <location>
        <begin position="370"/>
        <end position="393"/>
    </location>
</feature>
<evidence type="ECO:0000256" key="7">
    <source>
        <dbReference type="ARBA" id="ARBA00023136"/>
    </source>
</evidence>
<dbReference type="GO" id="GO:0008360">
    <property type="term" value="P:regulation of cell shape"/>
    <property type="evidence" value="ECO:0007669"/>
    <property type="project" value="UniProtKB-UniRule"/>
</dbReference>
<proteinExistence type="inferred from homology"/>
<sequence length="534" mass="56376">MTAGKLALGTHSRFCGLATSCRSEPMLRRIFTVGGFTLLSRVTGFARDILLAAILGAGPIADAFFVALRLPNHFRAIFAEGAFNAAFVPAYAHVHGEKGETSAKLFADRIFTLLFASQLVLLAVALVFMPQLMSVLAPGFTDDPAQRALAIELTRITFPYLLLITLVTLYGGILNVMQRFASAAAASIFLNISMMATLALAAFFPTAGHAAAWGVLISGFLQYFLLAGDLSLHGGLPRFARPKLDVDVRAFFRALGPATVGSMGTQLALFADTIIATFLPVGALSALYYADRLNQLPIGVIGIAIGTVLLPEMSRQLTAGDDAGAKASQRRAFEFTLLFSVPFVAAFLTVPDAIMRAMFARGAFTRADAIAAGATLAAYAIALIPFVLIRSAVAPFYARKDTATPVKAALTGVAANVVLKVLLMGPLAQVGLALATAAGAWINLLLVIFFSVRAGYLEFDRALSSAIVKFLATGLLLGAALWATAWFAAPYLAQLPSLRDEAALLLLIGVGAVVYGAAILVLFGPRWIKALLRG</sequence>
<keyword evidence="2 10" id="KW-1003">Cell membrane</keyword>
<evidence type="ECO:0000256" key="8">
    <source>
        <dbReference type="ARBA" id="ARBA00060041"/>
    </source>
</evidence>
<keyword evidence="5 10" id="KW-0573">Peptidoglycan synthesis</keyword>
<evidence type="ECO:0000256" key="2">
    <source>
        <dbReference type="ARBA" id="ARBA00022475"/>
    </source>
</evidence>
<feature type="transmembrane region" description="Helical" evidence="10">
    <location>
        <begin position="183"/>
        <end position="204"/>
    </location>
</feature>
<dbReference type="PANTHER" id="PTHR47019">
    <property type="entry name" value="LIPID II FLIPPASE MURJ"/>
    <property type="match status" value="1"/>
</dbReference>
<feature type="transmembrane region" description="Helical" evidence="10">
    <location>
        <begin position="430"/>
        <end position="450"/>
    </location>
</feature>
<feature type="transmembrane region" description="Helical" evidence="10">
    <location>
        <begin position="462"/>
        <end position="483"/>
    </location>
</feature>
<dbReference type="UniPathway" id="UPA00219"/>
<comment type="pathway">
    <text evidence="10">Cell wall biogenesis; peptidoglycan biosynthesis.</text>
</comment>
<feature type="transmembrane region" description="Helical" evidence="10">
    <location>
        <begin position="113"/>
        <end position="137"/>
    </location>
</feature>
<keyword evidence="10 11" id="KW-0813">Transport</keyword>